<feature type="non-terminal residue" evidence="1">
    <location>
        <position position="1"/>
    </location>
</feature>
<dbReference type="AlphaFoldDB" id="J9F2P5"/>
<comment type="caution">
    <text evidence="1">The sequence shown here is derived from an EMBL/GenBank/DDBJ whole genome shotgun (WGS) entry which is preliminary data.</text>
</comment>
<name>J9F2P5_9ZZZZ</name>
<sequence>AEYFFDSDDYAFYEHISSSTFFSRLDDRLYFFLRRIWHKIRR</sequence>
<reference evidence="1" key="1">
    <citation type="journal article" date="2012" name="PLoS ONE">
        <title>Gene sets for utilization of primary and secondary nutrition supplies in the distal gut of endangered iberian lynx.</title>
        <authorList>
            <person name="Alcaide M."/>
            <person name="Messina E."/>
            <person name="Richter M."/>
            <person name="Bargiela R."/>
            <person name="Peplies J."/>
            <person name="Huws S.A."/>
            <person name="Newbold C.J."/>
            <person name="Golyshin P.N."/>
            <person name="Simon M.A."/>
            <person name="Lopez G."/>
            <person name="Yakimov M.M."/>
            <person name="Ferrer M."/>
        </authorList>
    </citation>
    <scope>NUCLEOTIDE SEQUENCE</scope>
</reference>
<proteinExistence type="predicted"/>
<protein>
    <submittedName>
        <fullName evidence="1">Uncharacterized protein</fullName>
    </submittedName>
</protein>
<accession>J9F2P5</accession>
<organism evidence="1">
    <name type="scientific">gut metagenome</name>
    <dbReference type="NCBI Taxonomy" id="749906"/>
    <lineage>
        <taxon>unclassified sequences</taxon>
        <taxon>metagenomes</taxon>
        <taxon>organismal metagenomes</taxon>
    </lineage>
</organism>
<evidence type="ECO:0000313" key="1">
    <source>
        <dbReference type="EMBL" id="EJW89166.1"/>
    </source>
</evidence>
<gene>
    <name evidence="1" type="ORF">EVA_22727</name>
</gene>
<dbReference type="EMBL" id="AMCI01009655">
    <property type="protein sequence ID" value="EJW89166.1"/>
    <property type="molecule type" value="Genomic_DNA"/>
</dbReference>